<organism evidence="3 4">
    <name type="scientific">Punica granatum</name>
    <name type="common">Pomegranate</name>
    <dbReference type="NCBI Taxonomy" id="22663"/>
    <lineage>
        <taxon>Eukaryota</taxon>
        <taxon>Viridiplantae</taxon>
        <taxon>Streptophyta</taxon>
        <taxon>Embryophyta</taxon>
        <taxon>Tracheophyta</taxon>
        <taxon>Spermatophyta</taxon>
        <taxon>Magnoliopsida</taxon>
        <taxon>eudicotyledons</taxon>
        <taxon>Gunneridae</taxon>
        <taxon>Pentapetalae</taxon>
        <taxon>rosids</taxon>
        <taxon>malvids</taxon>
        <taxon>Myrtales</taxon>
        <taxon>Lythraceae</taxon>
        <taxon>Punica</taxon>
    </lineage>
</organism>
<reference evidence="3 4" key="1">
    <citation type="submission" date="2017-11" db="EMBL/GenBank/DDBJ databases">
        <title>De-novo sequencing of pomegranate (Punica granatum L.) genome.</title>
        <authorList>
            <person name="Akparov Z."/>
            <person name="Amiraslanov A."/>
            <person name="Hajiyeva S."/>
            <person name="Abbasov M."/>
            <person name="Kaur K."/>
            <person name="Hamwieh A."/>
            <person name="Solovyev V."/>
            <person name="Salamov A."/>
            <person name="Braich B."/>
            <person name="Kosarev P."/>
            <person name="Mahmoud A."/>
            <person name="Hajiyev E."/>
            <person name="Babayeva S."/>
            <person name="Izzatullayeva V."/>
            <person name="Mammadov A."/>
            <person name="Mammadov A."/>
            <person name="Sharifova S."/>
            <person name="Ojaghi J."/>
            <person name="Eynullazada K."/>
            <person name="Bayramov B."/>
            <person name="Abdulazimova A."/>
            <person name="Shahmuradov I."/>
        </authorList>
    </citation>
    <scope>NUCLEOTIDE SEQUENCE [LARGE SCALE GENOMIC DNA]</scope>
    <source>
        <strain evidence="4">cv. AG2017</strain>
        <tissue evidence="3">Leaf</tissue>
    </source>
</reference>
<evidence type="ECO:0000313" key="3">
    <source>
        <dbReference type="EMBL" id="PKI46614.1"/>
    </source>
</evidence>
<dbReference type="AlphaFoldDB" id="A0A2I0IRK3"/>
<evidence type="ECO:0000256" key="2">
    <source>
        <dbReference type="SAM" id="Phobius"/>
    </source>
</evidence>
<keyword evidence="2" id="KW-0472">Membrane</keyword>
<dbReference type="EMBL" id="PGOL01002599">
    <property type="protein sequence ID" value="PKI46614.1"/>
    <property type="molecule type" value="Genomic_DNA"/>
</dbReference>
<proteinExistence type="predicted"/>
<sequence length="131" mass="14097">MAAHDEAQRLITQGRDSNNETIGFVAKIGTETGGNSNPNFGSNRAILSPAIVLYATSLGVTAIIGPPAINYMGIQALSRRIRGLQRAAHRGNLGREEEGARNRRLHSFRSSVGEASDNPNLEARIQSAHHK</sequence>
<accession>A0A2I0IRK3</accession>
<keyword evidence="2" id="KW-1133">Transmembrane helix</keyword>
<gene>
    <name evidence="3" type="ORF">CRG98_032956</name>
</gene>
<feature type="region of interest" description="Disordered" evidence="1">
    <location>
        <begin position="89"/>
        <end position="131"/>
    </location>
</feature>
<evidence type="ECO:0000256" key="1">
    <source>
        <dbReference type="SAM" id="MobiDB-lite"/>
    </source>
</evidence>
<comment type="caution">
    <text evidence="3">The sequence shown here is derived from an EMBL/GenBank/DDBJ whole genome shotgun (WGS) entry which is preliminary data.</text>
</comment>
<evidence type="ECO:0000313" key="4">
    <source>
        <dbReference type="Proteomes" id="UP000233551"/>
    </source>
</evidence>
<protein>
    <submittedName>
        <fullName evidence="3">Uncharacterized protein</fullName>
    </submittedName>
</protein>
<name>A0A2I0IRK3_PUNGR</name>
<dbReference type="Proteomes" id="UP000233551">
    <property type="component" value="Unassembled WGS sequence"/>
</dbReference>
<feature type="transmembrane region" description="Helical" evidence="2">
    <location>
        <begin position="51"/>
        <end position="72"/>
    </location>
</feature>
<keyword evidence="4" id="KW-1185">Reference proteome</keyword>
<keyword evidence="2" id="KW-0812">Transmembrane</keyword>